<dbReference type="PANTHER" id="PTHR35014:SF1">
    <property type="entry name" value="INFECTION RESPONSE PROTEIN"/>
    <property type="match status" value="1"/>
</dbReference>
<keyword evidence="2" id="KW-1185">Reference proteome</keyword>
<sequence length="193" mass="21114">MSKATLIVLCALGAVCAHTLADSCSTTDQTKTKTCLDAHFGKYGIDAGKALPKFNDYIATTVKHLEQHGAAGFDLYCEYGAALATCLGALKTSACMKAEGFDAMYGLGKDETRSYATSFPVEAYTCEHKQEAKSLVACTWNASQSHPEPLRPLHDNHFVKYCKEDVRSFICNQQKVALNFSQDGHCEEKLHKC</sequence>
<gene>
    <name evidence="1" type="primary">WBGene00098616</name>
</gene>
<dbReference type="AlphaFoldDB" id="A0A2A6CK96"/>
<accession>A0A8R1U6Z5</accession>
<evidence type="ECO:0000313" key="1">
    <source>
        <dbReference type="EnsemblMetazoa" id="PPA09062.1"/>
    </source>
</evidence>
<proteinExistence type="predicted"/>
<name>A0A2A6CK96_PRIPA</name>
<dbReference type="Proteomes" id="UP000005239">
    <property type="component" value="Unassembled WGS sequence"/>
</dbReference>
<organism evidence="1 2">
    <name type="scientific">Pristionchus pacificus</name>
    <name type="common">Parasitic nematode worm</name>
    <dbReference type="NCBI Taxonomy" id="54126"/>
    <lineage>
        <taxon>Eukaryota</taxon>
        <taxon>Metazoa</taxon>
        <taxon>Ecdysozoa</taxon>
        <taxon>Nematoda</taxon>
        <taxon>Chromadorea</taxon>
        <taxon>Rhabditida</taxon>
        <taxon>Rhabditina</taxon>
        <taxon>Diplogasteromorpha</taxon>
        <taxon>Diplogasteroidea</taxon>
        <taxon>Neodiplogasteridae</taxon>
        <taxon>Pristionchus</taxon>
    </lineage>
</organism>
<accession>A0A2A6CK96</accession>
<reference evidence="1" key="2">
    <citation type="submission" date="2022-06" db="UniProtKB">
        <authorList>
            <consortium name="EnsemblMetazoa"/>
        </authorList>
    </citation>
    <scope>IDENTIFICATION</scope>
    <source>
        <strain evidence="1">PS312</strain>
    </source>
</reference>
<dbReference type="EnsemblMetazoa" id="PPA09062.1">
    <property type="protein sequence ID" value="PPA09062.1"/>
    <property type="gene ID" value="WBGene00098616"/>
</dbReference>
<protein>
    <submittedName>
        <fullName evidence="1">Uncharacterized protein</fullName>
    </submittedName>
</protein>
<reference evidence="2" key="1">
    <citation type="journal article" date="2008" name="Nat. Genet.">
        <title>The Pristionchus pacificus genome provides a unique perspective on nematode lifestyle and parasitism.</title>
        <authorList>
            <person name="Dieterich C."/>
            <person name="Clifton S.W."/>
            <person name="Schuster L.N."/>
            <person name="Chinwalla A."/>
            <person name="Delehaunty K."/>
            <person name="Dinkelacker I."/>
            <person name="Fulton L."/>
            <person name="Fulton R."/>
            <person name="Godfrey J."/>
            <person name="Minx P."/>
            <person name="Mitreva M."/>
            <person name="Roeseler W."/>
            <person name="Tian H."/>
            <person name="Witte H."/>
            <person name="Yang S.P."/>
            <person name="Wilson R.K."/>
            <person name="Sommer R.J."/>
        </authorList>
    </citation>
    <scope>NUCLEOTIDE SEQUENCE [LARGE SCALE GENOMIC DNA]</scope>
    <source>
        <strain evidence="2">PS312</strain>
    </source>
</reference>
<dbReference type="PANTHER" id="PTHR35014">
    <property type="entry name" value="INFECTION RESPONSE PROTEIN-RELATED"/>
    <property type="match status" value="1"/>
</dbReference>
<evidence type="ECO:0000313" key="2">
    <source>
        <dbReference type="Proteomes" id="UP000005239"/>
    </source>
</evidence>